<evidence type="ECO:0000313" key="2">
    <source>
        <dbReference type="Proteomes" id="UP000663836"/>
    </source>
</evidence>
<feature type="non-terminal residue" evidence="1">
    <location>
        <position position="132"/>
    </location>
</feature>
<gene>
    <name evidence="1" type="ORF">JBS370_LOCUS36838</name>
</gene>
<organism evidence="1 2">
    <name type="scientific">Rotaria sordida</name>
    <dbReference type="NCBI Taxonomy" id="392033"/>
    <lineage>
        <taxon>Eukaryota</taxon>
        <taxon>Metazoa</taxon>
        <taxon>Spiralia</taxon>
        <taxon>Gnathifera</taxon>
        <taxon>Rotifera</taxon>
        <taxon>Eurotatoria</taxon>
        <taxon>Bdelloidea</taxon>
        <taxon>Philodinida</taxon>
        <taxon>Philodinidae</taxon>
        <taxon>Rotaria</taxon>
    </lineage>
</organism>
<dbReference type="AlphaFoldDB" id="A0A820BX47"/>
<evidence type="ECO:0000313" key="1">
    <source>
        <dbReference type="EMBL" id="CAF4207713.1"/>
    </source>
</evidence>
<dbReference type="EMBL" id="CAJOBD010015354">
    <property type="protein sequence ID" value="CAF4207713.1"/>
    <property type="molecule type" value="Genomic_DNA"/>
</dbReference>
<name>A0A820BX47_9BILA</name>
<dbReference type="Proteomes" id="UP000663836">
    <property type="component" value="Unassembled WGS sequence"/>
</dbReference>
<reference evidence="1" key="1">
    <citation type="submission" date="2021-02" db="EMBL/GenBank/DDBJ databases">
        <authorList>
            <person name="Nowell W R."/>
        </authorList>
    </citation>
    <scope>NUCLEOTIDE SEQUENCE</scope>
</reference>
<sequence>SSSNGFSFTNFGFTSPSIANTNSQSKEKNMNNILSSIQSPVQTINTSTMNDLSKSINMNNLNKITTTTTTKITTNNDQSSTIISNNKKLPQMVDEIQSKLKTLQIPLSKTSESTVNLDESLETLITTLNNMT</sequence>
<protein>
    <submittedName>
        <fullName evidence="1">Uncharacterized protein</fullName>
    </submittedName>
</protein>
<feature type="non-terminal residue" evidence="1">
    <location>
        <position position="1"/>
    </location>
</feature>
<proteinExistence type="predicted"/>
<comment type="caution">
    <text evidence="1">The sequence shown here is derived from an EMBL/GenBank/DDBJ whole genome shotgun (WGS) entry which is preliminary data.</text>
</comment>
<accession>A0A820BX47</accession>